<gene>
    <name evidence="2" type="ORF">CSX00_06130</name>
</gene>
<dbReference type="RefSeq" id="WP_099413146.1">
    <property type="nucleotide sequence ID" value="NZ_PDYH01000019.1"/>
</dbReference>
<dbReference type="SUPFAM" id="SSF51735">
    <property type="entry name" value="NAD(P)-binding Rossmann-fold domains"/>
    <property type="match status" value="1"/>
</dbReference>
<dbReference type="AlphaFoldDB" id="A0A2G3EBG3"/>
<dbReference type="PANTHER" id="PTHR43242">
    <property type="entry name" value="NAD(P)-BINDING ROSSMANN-FOLD SUPERFAMILY PROTEIN"/>
    <property type="match status" value="1"/>
</dbReference>
<dbReference type="Proteomes" id="UP000224317">
    <property type="component" value="Unassembled WGS sequence"/>
</dbReference>
<sequence length="266" mass="30382">MKTLILGSSGFLGKTIYFKLKNTGHDVLGTYCKNQFNNDLVHQDVFDVDSLLHLVNGYKPDVIIWTIMNHECEEEIADKVLPILCPAIGDIRFIFLSTSVAYEQNMSEDVKPFLRDETSYNHHYFNGKIKSEQVIKNLSNYCIIRPGSIYGINPIGEMDKRSLLLKEHVDSGEKYIRANNIVFSIVDVNDLADAIIELISNNYIGIINISEEKPVSHYYFNKSLCQKYGWDDSCIVANEEVENIYYLDNSLRKTILKTKISCLGES</sequence>
<accession>A0A2G3EBG3</accession>
<dbReference type="InterPro" id="IPR001509">
    <property type="entry name" value="Epimerase_deHydtase"/>
</dbReference>
<comment type="caution">
    <text evidence="2">The sequence shown here is derived from an EMBL/GenBank/DDBJ whole genome shotgun (WGS) entry which is preliminary data.</text>
</comment>
<proteinExistence type="predicted"/>
<evidence type="ECO:0000259" key="1">
    <source>
        <dbReference type="Pfam" id="PF01370"/>
    </source>
</evidence>
<dbReference type="PANTHER" id="PTHR43242:SF1">
    <property type="entry name" value="NAD(P)-BINDING ROSSMANN-FOLD SUPERFAMILY PROTEIN"/>
    <property type="match status" value="1"/>
</dbReference>
<dbReference type="EMBL" id="PDYH01000019">
    <property type="protein sequence ID" value="PHU40463.1"/>
    <property type="molecule type" value="Genomic_DNA"/>
</dbReference>
<keyword evidence="3" id="KW-1185">Reference proteome</keyword>
<protein>
    <recommendedName>
        <fullName evidence="1">NAD-dependent epimerase/dehydratase domain-containing protein</fullName>
    </recommendedName>
</protein>
<dbReference type="Pfam" id="PF01370">
    <property type="entry name" value="Epimerase"/>
    <property type="match status" value="1"/>
</dbReference>
<dbReference type="Gene3D" id="3.40.50.720">
    <property type="entry name" value="NAD(P)-binding Rossmann-like Domain"/>
    <property type="match status" value="1"/>
</dbReference>
<evidence type="ECO:0000313" key="3">
    <source>
        <dbReference type="Proteomes" id="UP000224317"/>
    </source>
</evidence>
<reference evidence="2" key="1">
    <citation type="submission" date="2017-10" db="EMBL/GenBank/DDBJ databases">
        <title>Resolving the taxonomy of Roseburia spp., Eubacterium rectale and Agathobacter spp. through phylogenomic analysis.</title>
        <authorList>
            <person name="Sheridan P.O."/>
            <person name="Walker A.W."/>
            <person name="Duncan S.H."/>
            <person name="Scott K.P."/>
            <person name="Toole P.W.O."/>
            <person name="Luis P."/>
            <person name="Flint H.J."/>
        </authorList>
    </citation>
    <scope>NUCLEOTIDE SEQUENCE [LARGE SCALE GENOMIC DNA]</scope>
    <source>
        <strain evidence="2">JK10</strain>
    </source>
</reference>
<organism evidence="2 3">
    <name type="scientific">Pseudobutyrivibrio ruminis</name>
    <dbReference type="NCBI Taxonomy" id="46206"/>
    <lineage>
        <taxon>Bacteria</taxon>
        <taxon>Bacillati</taxon>
        <taxon>Bacillota</taxon>
        <taxon>Clostridia</taxon>
        <taxon>Lachnospirales</taxon>
        <taxon>Lachnospiraceae</taxon>
        <taxon>Pseudobutyrivibrio</taxon>
    </lineage>
</organism>
<evidence type="ECO:0000313" key="2">
    <source>
        <dbReference type="EMBL" id="PHU40463.1"/>
    </source>
</evidence>
<feature type="domain" description="NAD-dependent epimerase/dehydratase" evidence="1">
    <location>
        <begin position="4"/>
        <end position="201"/>
    </location>
</feature>
<dbReference type="InterPro" id="IPR036291">
    <property type="entry name" value="NAD(P)-bd_dom_sf"/>
</dbReference>
<name>A0A2G3EBG3_9FIRM</name>